<gene>
    <name evidence="2" type="ORF">RDI58_021340</name>
</gene>
<feature type="region of interest" description="Disordered" evidence="1">
    <location>
        <begin position="45"/>
        <end position="71"/>
    </location>
</feature>
<organism evidence="2 3">
    <name type="scientific">Solanum bulbocastanum</name>
    <name type="common">Wild potato</name>
    <dbReference type="NCBI Taxonomy" id="147425"/>
    <lineage>
        <taxon>Eukaryota</taxon>
        <taxon>Viridiplantae</taxon>
        <taxon>Streptophyta</taxon>
        <taxon>Embryophyta</taxon>
        <taxon>Tracheophyta</taxon>
        <taxon>Spermatophyta</taxon>
        <taxon>Magnoliopsida</taxon>
        <taxon>eudicotyledons</taxon>
        <taxon>Gunneridae</taxon>
        <taxon>Pentapetalae</taxon>
        <taxon>asterids</taxon>
        <taxon>lamiids</taxon>
        <taxon>Solanales</taxon>
        <taxon>Solanaceae</taxon>
        <taxon>Solanoideae</taxon>
        <taxon>Solaneae</taxon>
        <taxon>Solanum</taxon>
    </lineage>
</organism>
<keyword evidence="3" id="KW-1185">Reference proteome</keyword>
<sequence length="201" mass="23505">MSSEIIEITEEEDVDSLWKMDKEAQRYNIKRIIEYQKSLIFSSSTSSTSTSLSSISTSSTPSSSNSSNSFSKKSNLLNLMKEGSTSLRRLFDMEHTSLSSHFQDYSGSPIIKPHLLWGSDSDHDHDPWSSIQNHHQQQKDAKGSFTKQDFVDIKKKQRFGKHKLKRKKSFRKLPRFRFNLWRWGGFRLRRLRFLFCGRVKC</sequence>
<name>A0AAN8Y523_SOLBU</name>
<comment type="caution">
    <text evidence="2">The sequence shown here is derived from an EMBL/GenBank/DDBJ whole genome shotgun (WGS) entry which is preliminary data.</text>
</comment>
<proteinExistence type="predicted"/>
<reference evidence="2 3" key="1">
    <citation type="submission" date="2024-02" db="EMBL/GenBank/DDBJ databases">
        <title>de novo genome assembly of Solanum bulbocastanum strain 11H21.</title>
        <authorList>
            <person name="Hosaka A.J."/>
        </authorList>
    </citation>
    <scope>NUCLEOTIDE SEQUENCE [LARGE SCALE GENOMIC DNA]</scope>
    <source>
        <tissue evidence="2">Young leaves</tissue>
    </source>
</reference>
<evidence type="ECO:0000313" key="3">
    <source>
        <dbReference type="Proteomes" id="UP001371456"/>
    </source>
</evidence>
<evidence type="ECO:0000256" key="1">
    <source>
        <dbReference type="SAM" id="MobiDB-lite"/>
    </source>
</evidence>
<feature type="region of interest" description="Disordered" evidence="1">
    <location>
        <begin position="127"/>
        <end position="147"/>
    </location>
</feature>
<dbReference type="EMBL" id="JBANQN010000009">
    <property type="protein sequence ID" value="KAK6779156.1"/>
    <property type="molecule type" value="Genomic_DNA"/>
</dbReference>
<evidence type="ECO:0000313" key="2">
    <source>
        <dbReference type="EMBL" id="KAK6779156.1"/>
    </source>
</evidence>
<protein>
    <submittedName>
        <fullName evidence="2">Uncharacterized protein</fullName>
    </submittedName>
</protein>
<accession>A0AAN8Y523</accession>
<dbReference type="AlphaFoldDB" id="A0AAN8Y523"/>
<dbReference type="Proteomes" id="UP001371456">
    <property type="component" value="Unassembled WGS sequence"/>
</dbReference>